<gene>
    <name evidence="2" type="ORF">PCA20602_04370</name>
</gene>
<reference evidence="2 3" key="1">
    <citation type="submission" date="2019-08" db="EMBL/GenBank/DDBJ databases">
        <authorList>
            <person name="Peeters C."/>
        </authorList>
    </citation>
    <scope>NUCLEOTIDE SEQUENCE [LARGE SCALE GENOMIC DNA]</scope>
    <source>
        <strain evidence="2 3">LMG 20602</strain>
    </source>
</reference>
<dbReference type="PANTHER" id="PTHR43845">
    <property type="entry name" value="BLR5969 PROTEIN"/>
    <property type="match status" value="1"/>
</dbReference>
<evidence type="ECO:0000313" key="2">
    <source>
        <dbReference type="EMBL" id="VVE45039.1"/>
    </source>
</evidence>
<dbReference type="Pfam" id="PF00501">
    <property type="entry name" value="AMP-binding"/>
    <property type="match status" value="1"/>
</dbReference>
<dbReference type="PANTHER" id="PTHR43845:SF1">
    <property type="entry name" value="BLR5969 PROTEIN"/>
    <property type="match status" value="1"/>
</dbReference>
<name>A0ABY6WC50_9BURK</name>
<keyword evidence="3" id="KW-1185">Reference proteome</keyword>
<dbReference type="InterPro" id="IPR045851">
    <property type="entry name" value="AMP-bd_C_sf"/>
</dbReference>
<organism evidence="2 3">
    <name type="scientific">Pandoraea capi</name>
    <dbReference type="NCBI Taxonomy" id="2508286"/>
    <lineage>
        <taxon>Bacteria</taxon>
        <taxon>Pseudomonadati</taxon>
        <taxon>Pseudomonadota</taxon>
        <taxon>Betaproteobacteria</taxon>
        <taxon>Burkholderiales</taxon>
        <taxon>Burkholderiaceae</taxon>
        <taxon>Pandoraea</taxon>
    </lineage>
</organism>
<feature type="domain" description="AMP-dependent synthetase/ligase" evidence="1">
    <location>
        <begin position="135"/>
        <end position="291"/>
    </location>
</feature>
<dbReference type="Gene3D" id="3.40.50.12780">
    <property type="entry name" value="N-terminal domain of ligase-like"/>
    <property type="match status" value="1"/>
</dbReference>
<protein>
    <submittedName>
        <fullName evidence="2">AMP-dependent synthetase</fullName>
    </submittedName>
</protein>
<dbReference type="InterPro" id="IPR042099">
    <property type="entry name" value="ANL_N_sf"/>
</dbReference>
<dbReference type="SUPFAM" id="SSF56801">
    <property type="entry name" value="Acetyl-CoA synthetase-like"/>
    <property type="match status" value="1"/>
</dbReference>
<comment type="caution">
    <text evidence="2">The sequence shown here is derived from an EMBL/GenBank/DDBJ whole genome shotgun (WGS) entry which is preliminary data.</text>
</comment>
<sequence>MAVRGSLNPDRLIVDMNQYFDTLETRAPALREQALLAALPGQVAHARTHAAYFAETLGDVDASQIGSRDALAGLPVTRKSDLSTFQQRHPPLGGLNATPVSGLAHVYQSPGPIYEPDGRGSDWWRFARAMFAAGLRAGDLVYNTYSYHFTPAGMMIETGATRLGCCVFPAGVGQTELQLEAIRHLRPVAYAGTPSFLKILIEKSEAAGADISSIRRATLSGEALPPSLREWFNGRGITARQLYGTADLGLIAFESDAQAGLIVDENVLVELVEPGGTKPVADGEVGEVVVTNFNPDYPLIRFATGDLSAIEAGISPCGRTNVRLKGWLGRADQTVKVRGMFVHPGQIGEIGKRYPELVRVRLRVEGRVGDDRMRLLCETTDTPPEGLAARVQETLRDVTRLRGEVDFVAAGSLPADGKLVEDARAYD</sequence>
<dbReference type="Proteomes" id="UP000366065">
    <property type="component" value="Unassembled WGS sequence"/>
</dbReference>
<dbReference type="Gene3D" id="3.30.300.30">
    <property type="match status" value="1"/>
</dbReference>
<proteinExistence type="predicted"/>
<dbReference type="InterPro" id="IPR000873">
    <property type="entry name" value="AMP-dep_synth/lig_dom"/>
</dbReference>
<evidence type="ECO:0000313" key="3">
    <source>
        <dbReference type="Proteomes" id="UP000366065"/>
    </source>
</evidence>
<dbReference type="EMBL" id="CABPRV010000012">
    <property type="protein sequence ID" value="VVE45039.1"/>
    <property type="molecule type" value="Genomic_DNA"/>
</dbReference>
<accession>A0ABY6WC50</accession>
<evidence type="ECO:0000259" key="1">
    <source>
        <dbReference type="Pfam" id="PF00501"/>
    </source>
</evidence>